<dbReference type="PROSITE" id="PS50111">
    <property type="entry name" value="CHEMOTAXIS_TRANSDUC_2"/>
    <property type="match status" value="1"/>
</dbReference>
<dbReference type="CDD" id="cd12913">
    <property type="entry name" value="PDC1_MCP_like"/>
    <property type="match status" value="1"/>
</dbReference>
<keyword evidence="6" id="KW-1185">Reference proteome</keyword>
<dbReference type="Gene3D" id="3.30.450.20">
    <property type="entry name" value="PAS domain"/>
    <property type="match status" value="2"/>
</dbReference>
<dbReference type="InterPro" id="IPR004089">
    <property type="entry name" value="MCPsignal_dom"/>
</dbReference>
<reference evidence="5 6" key="1">
    <citation type="submission" date="2021-03" db="EMBL/GenBank/DDBJ databases">
        <title>The complete genome sequence of Acetobacter suratthaniensis TBRC 1719.</title>
        <authorList>
            <person name="Charoenyingcharoen P."/>
            <person name="Yukphan P."/>
        </authorList>
    </citation>
    <scope>NUCLEOTIDE SEQUENCE [LARGE SCALE GENOMIC DNA]</scope>
    <source>
        <strain evidence="5 6">TBRC 1719</strain>
    </source>
</reference>
<accession>A0ABS3LKM7</accession>
<proteinExistence type="predicted"/>
<sequence>MGETMIRSDAPSALSGKTERGASTIQRVKSMVTGLERRFEEIASMADVINQVAKHTKLLSFNATIEATRAGESGRGFSVVATEVRTLAERTATATADINRILPSVKREITEAVHDVEREEAGALMQAAVSLAGLEAARIEAWFQRIATLLDALRHTLGGLRRASTTLSRPVFDAVMTEFLENNPSLLGIFCGMEPDAFDGRDAEHANTPGTDATGRYISYWHREGGRIVLEPLLGYDIPGQNAYYDQPRRAGTTVMLEPYDYPIGGRIVKVTSLVFPLVWNGRFVGVLGADFLLDELQAMLADRKPFGSGSLMLLSHAGVYATHPDPARIGHEATDLPLNVRQAVTQGLSCHVRDPSGIVRILHPLRLGAADQPWSLLLEFDMHRVLNGMGVQV</sequence>
<dbReference type="RefSeq" id="WP_207851614.1">
    <property type="nucleotide sequence ID" value="NZ_JAFVMG010000001.1"/>
</dbReference>
<comment type="caution">
    <text evidence="5">The sequence shown here is derived from an EMBL/GenBank/DDBJ whole genome shotgun (WGS) entry which is preliminary data.</text>
</comment>
<evidence type="ECO:0000313" key="6">
    <source>
        <dbReference type="Proteomes" id="UP000664399"/>
    </source>
</evidence>
<evidence type="ECO:0000259" key="4">
    <source>
        <dbReference type="PROSITE" id="PS50111"/>
    </source>
</evidence>
<dbReference type="SMART" id="SM00283">
    <property type="entry name" value="MA"/>
    <property type="match status" value="1"/>
</dbReference>
<dbReference type="Pfam" id="PF00015">
    <property type="entry name" value="MCPsignal"/>
    <property type="match status" value="1"/>
</dbReference>
<dbReference type="SUPFAM" id="SSF58104">
    <property type="entry name" value="Methyl-accepting chemotaxis protein (MCP) signaling domain"/>
    <property type="match status" value="1"/>
</dbReference>
<dbReference type="Gene3D" id="6.10.250.3200">
    <property type="match status" value="1"/>
</dbReference>
<gene>
    <name evidence="5" type="ORF">J2D75_00120</name>
</gene>
<feature type="domain" description="Methyl-accepting transducer" evidence="4">
    <location>
        <begin position="23"/>
        <end position="118"/>
    </location>
</feature>
<evidence type="ECO:0000256" key="3">
    <source>
        <dbReference type="SAM" id="MobiDB-lite"/>
    </source>
</evidence>
<name>A0ABS3LKM7_9PROT</name>
<dbReference type="PANTHER" id="PTHR32089:SF112">
    <property type="entry name" value="LYSOZYME-LIKE PROTEIN-RELATED"/>
    <property type="match status" value="1"/>
</dbReference>
<dbReference type="Proteomes" id="UP000664399">
    <property type="component" value="Unassembled WGS sequence"/>
</dbReference>
<organism evidence="5 6">
    <name type="scientific">Acetobacter suratthaniensis</name>
    <dbReference type="NCBI Taxonomy" id="1502841"/>
    <lineage>
        <taxon>Bacteria</taxon>
        <taxon>Pseudomonadati</taxon>
        <taxon>Pseudomonadota</taxon>
        <taxon>Alphaproteobacteria</taxon>
        <taxon>Acetobacterales</taxon>
        <taxon>Acetobacteraceae</taxon>
        <taxon>Acetobacter</taxon>
    </lineage>
</organism>
<evidence type="ECO:0000256" key="1">
    <source>
        <dbReference type="ARBA" id="ARBA00023224"/>
    </source>
</evidence>
<dbReference type="EMBL" id="JAFVMG010000001">
    <property type="protein sequence ID" value="MBO1326881.1"/>
    <property type="molecule type" value="Genomic_DNA"/>
</dbReference>
<dbReference type="Pfam" id="PF22673">
    <property type="entry name" value="MCP-like_PDC_1"/>
    <property type="match status" value="1"/>
</dbReference>
<evidence type="ECO:0000313" key="5">
    <source>
        <dbReference type="EMBL" id="MBO1326881.1"/>
    </source>
</evidence>
<keyword evidence="1 2" id="KW-0807">Transducer</keyword>
<dbReference type="PANTHER" id="PTHR32089">
    <property type="entry name" value="METHYL-ACCEPTING CHEMOTAXIS PROTEIN MCPB"/>
    <property type="match status" value="1"/>
</dbReference>
<feature type="region of interest" description="Disordered" evidence="3">
    <location>
        <begin position="1"/>
        <end position="22"/>
    </location>
</feature>
<evidence type="ECO:0000256" key="2">
    <source>
        <dbReference type="PROSITE-ProRule" id="PRU00284"/>
    </source>
</evidence>
<protein>
    <recommendedName>
        <fullName evidence="4">Methyl-accepting transducer domain-containing protein</fullName>
    </recommendedName>
</protein>